<accession>A0A9P9WE82</accession>
<keyword evidence="2 7" id="KW-0812">Transmembrane</keyword>
<feature type="transmembrane region" description="Helical" evidence="7">
    <location>
        <begin position="174"/>
        <end position="195"/>
    </location>
</feature>
<dbReference type="AlphaFoldDB" id="A0A9P9WE82"/>
<sequence length="374" mass="40762">MADPSVVELWVLLSIGLFTIALRLFARWHAVGFRNFQADDYLMIIASGVYAAESSFAYNVIADYNGLANNGMTEEERAALDPNSEEYAKRVGGSKTQVSGWVTYVLLLWVLKAAMCAFLLRLTERLDGYRIRIYIGFGLIIATYIIVTLSILLSCQPLSNNWKIYPDPGRNCQPAVSLVNVLVTLAFNIATDLYLLTIPIPMFWAANIKTWKKVGLIVLFSGGIFVMVAGTLRCVLILSDDVTGAKNAGAWAVRETFVATVTSNLPLIFPLLKAILGPLVGSAFSSAKKTYSNSIPLGSIPLSGGWRNKSQNHGHSVFTSTHRRGSSDAVELPKQGIKVQMEVEVSATSSNIKDGQGDRSSVDTYLGESYGKSL</sequence>
<feature type="region of interest" description="Disordered" evidence="6">
    <location>
        <begin position="347"/>
        <end position="374"/>
    </location>
</feature>
<gene>
    <name evidence="9" type="ORF">JX265_010594</name>
</gene>
<feature type="domain" description="Rhodopsin" evidence="8">
    <location>
        <begin position="22"/>
        <end position="273"/>
    </location>
</feature>
<proteinExistence type="inferred from homology"/>
<dbReference type="Proteomes" id="UP000829685">
    <property type="component" value="Unassembled WGS sequence"/>
</dbReference>
<evidence type="ECO:0000256" key="5">
    <source>
        <dbReference type="ARBA" id="ARBA00038359"/>
    </source>
</evidence>
<evidence type="ECO:0000256" key="7">
    <source>
        <dbReference type="SAM" id="Phobius"/>
    </source>
</evidence>
<reference evidence="9" key="1">
    <citation type="submission" date="2021-03" db="EMBL/GenBank/DDBJ databases">
        <title>Revisited historic fungal species revealed as producer of novel bioactive compounds through whole genome sequencing and comparative genomics.</title>
        <authorList>
            <person name="Vignolle G.A."/>
            <person name="Hochenegger N."/>
            <person name="Mach R.L."/>
            <person name="Mach-Aigner A.R."/>
            <person name="Javad Rahimi M."/>
            <person name="Salim K.A."/>
            <person name="Chan C.M."/>
            <person name="Lim L.B.L."/>
            <person name="Cai F."/>
            <person name="Druzhinina I.S."/>
            <person name="U'Ren J.M."/>
            <person name="Derntl C."/>
        </authorList>
    </citation>
    <scope>NUCLEOTIDE SEQUENCE</scope>
    <source>
        <strain evidence="9">TUCIM 5799</strain>
    </source>
</reference>
<dbReference type="EMBL" id="JAFIMR010000035">
    <property type="protein sequence ID" value="KAI1859117.1"/>
    <property type="molecule type" value="Genomic_DNA"/>
</dbReference>
<evidence type="ECO:0000256" key="3">
    <source>
        <dbReference type="ARBA" id="ARBA00022989"/>
    </source>
</evidence>
<keyword evidence="4 7" id="KW-0472">Membrane</keyword>
<comment type="subcellular location">
    <subcellularLocation>
        <location evidence="1">Membrane</location>
        <topology evidence="1">Multi-pass membrane protein</topology>
    </subcellularLocation>
</comment>
<organism evidence="9 10">
    <name type="scientific">Neoarthrinium moseri</name>
    <dbReference type="NCBI Taxonomy" id="1658444"/>
    <lineage>
        <taxon>Eukaryota</taxon>
        <taxon>Fungi</taxon>
        <taxon>Dikarya</taxon>
        <taxon>Ascomycota</taxon>
        <taxon>Pezizomycotina</taxon>
        <taxon>Sordariomycetes</taxon>
        <taxon>Xylariomycetidae</taxon>
        <taxon>Amphisphaeriales</taxon>
        <taxon>Apiosporaceae</taxon>
        <taxon>Neoarthrinium</taxon>
    </lineage>
</organism>
<keyword evidence="3 7" id="KW-1133">Transmembrane helix</keyword>
<evidence type="ECO:0000259" key="8">
    <source>
        <dbReference type="Pfam" id="PF20684"/>
    </source>
</evidence>
<evidence type="ECO:0000256" key="1">
    <source>
        <dbReference type="ARBA" id="ARBA00004141"/>
    </source>
</evidence>
<evidence type="ECO:0000313" key="10">
    <source>
        <dbReference type="Proteomes" id="UP000829685"/>
    </source>
</evidence>
<evidence type="ECO:0000256" key="4">
    <source>
        <dbReference type="ARBA" id="ARBA00023136"/>
    </source>
</evidence>
<dbReference type="Pfam" id="PF20684">
    <property type="entry name" value="Fung_rhodopsin"/>
    <property type="match status" value="1"/>
</dbReference>
<dbReference type="PANTHER" id="PTHR33048">
    <property type="entry name" value="PTH11-LIKE INTEGRAL MEMBRANE PROTEIN (AFU_ORTHOLOGUE AFUA_5G11245)"/>
    <property type="match status" value="1"/>
</dbReference>
<feature type="transmembrane region" description="Helical" evidence="7">
    <location>
        <begin position="6"/>
        <end position="26"/>
    </location>
</feature>
<dbReference type="PANTHER" id="PTHR33048:SF2">
    <property type="entry name" value="SRPK"/>
    <property type="match status" value="1"/>
</dbReference>
<evidence type="ECO:0000256" key="2">
    <source>
        <dbReference type="ARBA" id="ARBA00022692"/>
    </source>
</evidence>
<feature type="transmembrane region" description="Helical" evidence="7">
    <location>
        <begin position="134"/>
        <end position="154"/>
    </location>
</feature>
<feature type="transmembrane region" description="Helical" evidence="7">
    <location>
        <begin position="101"/>
        <end position="122"/>
    </location>
</feature>
<keyword evidence="10" id="KW-1185">Reference proteome</keyword>
<comment type="caution">
    <text evidence="9">The sequence shown here is derived from an EMBL/GenBank/DDBJ whole genome shotgun (WGS) entry which is preliminary data.</text>
</comment>
<dbReference type="OrthoDB" id="2988756at2759"/>
<evidence type="ECO:0000256" key="6">
    <source>
        <dbReference type="SAM" id="MobiDB-lite"/>
    </source>
</evidence>
<comment type="similarity">
    <text evidence="5">Belongs to the SAT4 family.</text>
</comment>
<feature type="transmembrane region" description="Helical" evidence="7">
    <location>
        <begin position="216"/>
        <end position="238"/>
    </location>
</feature>
<feature type="region of interest" description="Disordered" evidence="6">
    <location>
        <begin position="312"/>
        <end position="331"/>
    </location>
</feature>
<dbReference type="GO" id="GO:0016020">
    <property type="term" value="C:membrane"/>
    <property type="evidence" value="ECO:0007669"/>
    <property type="project" value="UniProtKB-SubCell"/>
</dbReference>
<dbReference type="InterPro" id="IPR049326">
    <property type="entry name" value="Rhodopsin_dom_fungi"/>
</dbReference>
<feature type="transmembrane region" description="Helical" evidence="7">
    <location>
        <begin position="38"/>
        <end position="61"/>
    </location>
</feature>
<protein>
    <recommendedName>
        <fullName evidence="8">Rhodopsin domain-containing protein</fullName>
    </recommendedName>
</protein>
<dbReference type="InterPro" id="IPR052337">
    <property type="entry name" value="SAT4-like"/>
</dbReference>
<evidence type="ECO:0000313" key="9">
    <source>
        <dbReference type="EMBL" id="KAI1859117.1"/>
    </source>
</evidence>
<name>A0A9P9WE82_9PEZI</name>